<gene>
    <name evidence="1" type="ORF">Zmor_024119</name>
</gene>
<reference evidence="1" key="1">
    <citation type="journal article" date="2023" name="G3 (Bethesda)">
        <title>Whole genome assemblies of Zophobas morio and Tenebrio molitor.</title>
        <authorList>
            <person name="Kaur S."/>
            <person name="Stinson S.A."/>
            <person name="diCenzo G.C."/>
        </authorList>
    </citation>
    <scope>NUCLEOTIDE SEQUENCE</scope>
    <source>
        <strain evidence="1">QUZm001</strain>
    </source>
</reference>
<dbReference type="EMBL" id="JALNTZ010000007">
    <property type="protein sequence ID" value="KAJ3646535.1"/>
    <property type="molecule type" value="Genomic_DNA"/>
</dbReference>
<evidence type="ECO:0000313" key="2">
    <source>
        <dbReference type="Proteomes" id="UP001168821"/>
    </source>
</evidence>
<dbReference type="AlphaFoldDB" id="A0AA38M770"/>
<accession>A0AA38M770</accession>
<keyword evidence="2" id="KW-1185">Reference proteome</keyword>
<organism evidence="1 2">
    <name type="scientific">Zophobas morio</name>
    <dbReference type="NCBI Taxonomy" id="2755281"/>
    <lineage>
        <taxon>Eukaryota</taxon>
        <taxon>Metazoa</taxon>
        <taxon>Ecdysozoa</taxon>
        <taxon>Arthropoda</taxon>
        <taxon>Hexapoda</taxon>
        <taxon>Insecta</taxon>
        <taxon>Pterygota</taxon>
        <taxon>Neoptera</taxon>
        <taxon>Endopterygota</taxon>
        <taxon>Coleoptera</taxon>
        <taxon>Polyphaga</taxon>
        <taxon>Cucujiformia</taxon>
        <taxon>Tenebrionidae</taxon>
        <taxon>Zophobas</taxon>
    </lineage>
</organism>
<comment type="caution">
    <text evidence="1">The sequence shown here is derived from an EMBL/GenBank/DDBJ whole genome shotgun (WGS) entry which is preliminary data.</text>
</comment>
<protein>
    <submittedName>
        <fullName evidence="1">Uncharacterized protein</fullName>
    </submittedName>
</protein>
<dbReference type="Proteomes" id="UP001168821">
    <property type="component" value="Unassembled WGS sequence"/>
</dbReference>
<name>A0AA38M770_9CUCU</name>
<proteinExistence type="predicted"/>
<evidence type="ECO:0000313" key="1">
    <source>
        <dbReference type="EMBL" id="KAJ3646535.1"/>
    </source>
</evidence>
<sequence>MVVDELLESLNGLGEKSAHLADRVRCAAMAFVDDFVLLEEKKRRVPNMLATVEGFFRVRDTEVNPRKSDLGSRRTMDKTD</sequence>